<organism evidence="1 2">
    <name type="scientific">Rhododendron molle</name>
    <name type="common">Chinese azalea</name>
    <name type="synonym">Azalea mollis</name>
    <dbReference type="NCBI Taxonomy" id="49168"/>
    <lineage>
        <taxon>Eukaryota</taxon>
        <taxon>Viridiplantae</taxon>
        <taxon>Streptophyta</taxon>
        <taxon>Embryophyta</taxon>
        <taxon>Tracheophyta</taxon>
        <taxon>Spermatophyta</taxon>
        <taxon>Magnoliopsida</taxon>
        <taxon>eudicotyledons</taxon>
        <taxon>Gunneridae</taxon>
        <taxon>Pentapetalae</taxon>
        <taxon>asterids</taxon>
        <taxon>Ericales</taxon>
        <taxon>Ericaceae</taxon>
        <taxon>Ericoideae</taxon>
        <taxon>Rhodoreae</taxon>
        <taxon>Rhododendron</taxon>
    </lineage>
</organism>
<gene>
    <name evidence="1" type="ORF">RHMOL_Rhmol05G0185700</name>
</gene>
<sequence>MAPRDIMVDLEKRKKKRQEEEKAKAAAKTGPLAEDPAAKTTQATGSKVPLPPSSASKRPHPPADQSKDDAAGKKQKTVDTVLAVQSEIEKALDSSKELGSMRPFLDRISRSTIESATPEEGRQQWKPQRLSDVIDKQQGMERSLIHRDRSSPSLRMGRSSNENGDGRPAKGHFHLKDQAPVAAATAVFLIGQGSFSDGMPLGISGIFNFMIVFQAEHNILMHPFHMLGVAGVLGGSLFSAMHGSLEMERSTDKLAAVLLEMSDSSLSSKFFLRQGINRIDPSDSSTDSILKHKPLWATYTTKRDKGKKKKTVKKQGDLYQTYGTRVIPVLDYLPTDFYTLNHAPSNQTHLQSTTSPFDADLPIDAPIQLVESDSSTYHRRRRFLLRRNANASIAAAASPPLPPSSTTPPHTKTTAATLCRSASHFGLSYAWA</sequence>
<protein>
    <submittedName>
        <fullName evidence="1">Uncharacterized protein</fullName>
    </submittedName>
</protein>
<keyword evidence="2" id="KW-1185">Reference proteome</keyword>
<evidence type="ECO:0000313" key="1">
    <source>
        <dbReference type="EMBL" id="KAI8555605.1"/>
    </source>
</evidence>
<reference evidence="1" key="1">
    <citation type="submission" date="2022-02" db="EMBL/GenBank/DDBJ databases">
        <title>Plant Genome Project.</title>
        <authorList>
            <person name="Zhang R.-G."/>
        </authorList>
    </citation>
    <scope>NUCLEOTIDE SEQUENCE</scope>
    <source>
        <strain evidence="1">AT1</strain>
    </source>
</reference>
<accession>A0ACC0NQN7</accession>
<comment type="caution">
    <text evidence="1">The sequence shown here is derived from an EMBL/GenBank/DDBJ whole genome shotgun (WGS) entry which is preliminary data.</text>
</comment>
<evidence type="ECO:0000313" key="2">
    <source>
        <dbReference type="Proteomes" id="UP001062846"/>
    </source>
</evidence>
<proteinExistence type="predicted"/>
<dbReference type="Proteomes" id="UP001062846">
    <property type="component" value="Chromosome 5"/>
</dbReference>
<name>A0ACC0NQN7_RHOML</name>
<dbReference type="EMBL" id="CM046392">
    <property type="protein sequence ID" value="KAI8555605.1"/>
    <property type="molecule type" value="Genomic_DNA"/>
</dbReference>